<dbReference type="Proteomes" id="UP000219048">
    <property type="component" value="Unassembled WGS sequence"/>
</dbReference>
<gene>
    <name evidence="2" type="ORF">SAMN06265377_2631</name>
</gene>
<name>A0A285MUF7_9FLAO</name>
<keyword evidence="3" id="KW-1185">Reference proteome</keyword>
<sequence length="182" mass="20766">MKNPFYRNTLPVFFFLFAFLITGVFAQSNDIVVIDSKYSQKPQVLNNLPSGTSVVEIYSTDNPWKTIRENLEQNPSIKAIHLFVNTNYNAFELGGILYDSTKIDQEFEFSMMEGLYQGTNIQLLVYDCNLGSNPEGLELMKKVSDRSYFNIGVPTNCSSIFSMDLEFDHTTMNQPVNKPILK</sequence>
<dbReference type="InterPro" id="IPR025592">
    <property type="entry name" value="DUF4347"/>
</dbReference>
<proteinExistence type="predicted"/>
<dbReference type="RefSeq" id="WP_097046275.1">
    <property type="nucleotide sequence ID" value="NZ_OBEH01000004.1"/>
</dbReference>
<evidence type="ECO:0000313" key="2">
    <source>
        <dbReference type="EMBL" id="SNZ00805.1"/>
    </source>
</evidence>
<dbReference type="OrthoDB" id="1427804at2"/>
<evidence type="ECO:0000259" key="1">
    <source>
        <dbReference type="Pfam" id="PF14252"/>
    </source>
</evidence>
<dbReference type="EMBL" id="OBEH01000004">
    <property type="protein sequence ID" value="SNZ00805.1"/>
    <property type="molecule type" value="Genomic_DNA"/>
</dbReference>
<protein>
    <recommendedName>
        <fullName evidence="1">DUF4347 domain-containing protein</fullName>
    </recommendedName>
</protein>
<accession>A0A285MUF7</accession>
<evidence type="ECO:0000313" key="3">
    <source>
        <dbReference type="Proteomes" id="UP000219048"/>
    </source>
</evidence>
<organism evidence="2 3">
    <name type="scientific">Flagellimonas pacifica</name>
    <dbReference type="NCBI Taxonomy" id="1247520"/>
    <lineage>
        <taxon>Bacteria</taxon>
        <taxon>Pseudomonadati</taxon>
        <taxon>Bacteroidota</taxon>
        <taxon>Flavobacteriia</taxon>
        <taxon>Flavobacteriales</taxon>
        <taxon>Flavobacteriaceae</taxon>
        <taxon>Flagellimonas</taxon>
    </lineage>
</organism>
<dbReference type="AlphaFoldDB" id="A0A285MUF7"/>
<dbReference type="Pfam" id="PF14252">
    <property type="entry name" value="DUF4347"/>
    <property type="match status" value="1"/>
</dbReference>
<reference evidence="3" key="1">
    <citation type="submission" date="2017-09" db="EMBL/GenBank/DDBJ databases">
        <authorList>
            <person name="Varghese N."/>
            <person name="Submissions S."/>
        </authorList>
    </citation>
    <scope>NUCLEOTIDE SEQUENCE [LARGE SCALE GENOMIC DNA]</scope>
    <source>
        <strain evidence="3">DSM 25885</strain>
    </source>
</reference>
<feature type="domain" description="DUF4347" evidence="1">
    <location>
        <begin position="31"/>
        <end position="147"/>
    </location>
</feature>